<feature type="region of interest" description="Disordered" evidence="3">
    <location>
        <begin position="585"/>
        <end position="608"/>
    </location>
</feature>
<name>A0A0F9IYL9_9ZZZZ</name>
<sequence length="608" mass="63086">MPPKFGTSGLRGLVTELTDPLVARHVRAFVYRCPTGRGLFVGRDLRGSSPRIAACVAEAARAAGIAVTDCGAVPTPALALAAMGEGAAAVMVTGSHIPDDRNGLKFYTPAGEITKTHELAILEAVAEEVTRTSTLTPESEEGTPPDQAGNDATSKPGPAIATRDAAPDYLARYTTAFGSDALAGLRIGVYAHSAVGRDLLDAILRATGAETVELGRAERFVPVDTEAVDAATRESLARWAADGTLDAIVSTDGDGDRPLLADGAGQVIPGDILGQITAATLGADTVVTPVSSNTGVEASGRFGRVIRTRIGSPHVIAGMEAAGGRAVGYEANGGFLLGFDAAGPAGPLPALMTRDSTLPLLAPLALAARQRGGLAALLADQPARFTVADRLQDVPTEASAALVARLSEDAQAREAFLARLAARLEGVTMGDPLDEATNFGPLVSERQMQTVLGFIDKGKAEGARLVAGGARADRAGFFVEPTVFADVTDDMLIAREEIFGPVLSVLSFSDEAEVMARANATPYGLAAGVFTSDLRRAHRVAKGFEAGTCFINPYNLAPVEAPFGGSKLSGVGRVYRRSVPLPLRAQMSSTRAPDGRSLRRSPSTKRRK</sequence>
<feature type="domain" description="Alpha-D-phosphohexomutase alpha/beta/alpha" evidence="6">
    <location>
        <begin position="168"/>
        <end position="265"/>
    </location>
</feature>
<evidence type="ECO:0000259" key="5">
    <source>
        <dbReference type="Pfam" id="PF02878"/>
    </source>
</evidence>
<reference evidence="8" key="1">
    <citation type="journal article" date="2015" name="Nature">
        <title>Complex archaea that bridge the gap between prokaryotes and eukaryotes.</title>
        <authorList>
            <person name="Spang A."/>
            <person name="Saw J.H."/>
            <person name="Jorgensen S.L."/>
            <person name="Zaremba-Niedzwiedzka K."/>
            <person name="Martijn J."/>
            <person name="Lind A.E."/>
            <person name="van Eijk R."/>
            <person name="Schleper C."/>
            <person name="Guy L."/>
            <person name="Ettema T.J."/>
        </authorList>
    </citation>
    <scope>NUCLEOTIDE SEQUENCE</scope>
</reference>
<dbReference type="Pfam" id="PF02879">
    <property type="entry name" value="PGM_PMM_II"/>
    <property type="match status" value="1"/>
</dbReference>
<dbReference type="Pfam" id="PF02878">
    <property type="entry name" value="PGM_PMM_I"/>
    <property type="match status" value="1"/>
</dbReference>
<dbReference type="Gene3D" id="3.40.605.10">
    <property type="entry name" value="Aldehyde Dehydrogenase, Chain A, domain 1"/>
    <property type="match status" value="1"/>
</dbReference>
<evidence type="ECO:0000259" key="6">
    <source>
        <dbReference type="Pfam" id="PF02879"/>
    </source>
</evidence>
<dbReference type="GO" id="GO:0016868">
    <property type="term" value="F:intramolecular phosphotransferase activity"/>
    <property type="evidence" value="ECO:0007669"/>
    <property type="project" value="InterPro"/>
</dbReference>
<protein>
    <recommendedName>
        <fullName evidence="9">Phosphomannomutase</fullName>
    </recommendedName>
</protein>
<keyword evidence="2" id="KW-0597">Phosphoprotein</keyword>
<evidence type="ECO:0000259" key="4">
    <source>
        <dbReference type="Pfam" id="PF00171"/>
    </source>
</evidence>
<evidence type="ECO:0000313" key="8">
    <source>
        <dbReference type="EMBL" id="KKM62504.1"/>
    </source>
</evidence>
<dbReference type="GO" id="GO:0016620">
    <property type="term" value="F:oxidoreductase activity, acting on the aldehyde or oxo group of donors, NAD or NADP as acceptor"/>
    <property type="evidence" value="ECO:0007669"/>
    <property type="project" value="InterPro"/>
</dbReference>
<dbReference type="InterPro" id="IPR005846">
    <property type="entry name" value="A-D-PHexomutase_a/b/a-III"/>
</dbReference>
<feature type="region of interest" description="Disordered" evidence="3">
    <location>
        <begin position="130"/>
        <end position="161"/>
    </location>
</feature>
<feature type="compositionally biased region" description="Basic residues" evidence="3">
    <location>
        <begin position="598"/>
        <end position="608"/>
    </location>
</feature>
<dbReference type="EMBL" id="LAZR01011281">
    <property type="protein sequence ID" value="KKM62504.1"/>
    <property type="molecule type" value="Genomic_DNA"/>
</dbReference>
<evidence type="ECO:0000259" key="7">
    <source>
        <dbReference type="Pfam" id="PF02880"/>
    </source>
</evidence>
<comment type="caution">
    <text evidence="8">The sequence shown here is derived from an EMBL/GenBank/DDBJ whole genome shotgun (WGS) entry which is preliminary data.</text>
</comment>
<dbReference type="InterPro" id="IPR016162">
    <property type="entry name" value="Ald_DH_N"/>
</dbReference>
<dbReference type="InterPro" id="IPR015590">
    <property type="entry name" value="Aldehyde_DH_dom"/>
</dbReference>
<dbReference type="InterPro" id="IPR016161">
    <property type="entry name" value="Ald_DH/histidinol_DH"/>
</dbReference>
<evidence type="ECO:0000256" key="1">
    <source>
        <dbReference type="ARBA" id="ARBA00010231"/>
    </source>
</evidence>
<dbReference type="SUPFAM" id="SSF53720">
    <property type="entry name" value="ALDH-like"/>
    <property type="match status" value="1"/>
</dbReference>
<dbReference type="InterPro" id="IPR016163">
    <property type="entry name" value="Ald_DH_C"/>
</dbReference>
<dbReference type="InterPro" id="IPR005845">
    <property type="entry name" value="A-D-PHexomutase_a/b/a-II"/>
</dbReference>
<organism evidence="8">
    <name type="scientific">marine sediment metagenome</name>
    <dbReference type="NCBI Taxonomy" id="412755"/>
    <lineage>
        <taxon>unclassified sequences</taxon>
        <taxon>metagenomes</taxon>
        <taxon>ecological metagenomes</taxon>
    </lineage>
</organism>
<dbReference type="GO" id="GO:0005975">
    <property type="term" value="P:carbohydrate metabolic process"/>
    <property type="evidence" value="ECO:0007669"/>
    <property type="project" value="InterPro"/>
</dbReference>
<accession>A0A0F9IYL9</accession>
<feature type="domain" description="Aldehyde dehydrogenase" evidence="4">
    <location>
        <begin position="411"/>
        <end position="574"/>
    </location>
</feature>
<dbReference type="InterPro" id="IPR016066">
    <property type="entry name" value="A-D-PHexomutase_CS"/>
</dbReference>
<feature type="domain" description="Alpha-D-phosphohexomutase alpha/beta/alpha" evidence="7">
    <location>
        <begin position="281"/>
        <end position="384"/>
    </location>
</feature>
<dbReference type="Pfam" id="PF00171">
    <property type="entry name" value="Aldedh"/>
    <property type="match status" value="1"/>
</dbReference>
<proteinExistence type="inferred from homology"/>
<dbReference type="AlphaFoldDB" id="A0A0F9IYL9"/>
<dbReference type="InterPro" id="IPR016055">
    <property type="entry name" value="A-D-PHexomutase_a/b/a-I/II/III"/>
</dbReference>
<dbReference type="GO" id="GO:0000287">
    <property type="term" value="F:magnesium ion binding"/>
    <property type="evidence" value="ECO:0007669"/>
    <property type="project" value="InterPro"/>
</dbReference>
<comment type="similarity">
    <text evidence="1">Belongs to the phosphohexose mutase family.</text>
</comment>
<gene>
    <name evidence="8" type="ORF">LCGC14_1521010</name>
</gene>
<dbReference type="Pfam" id="PF02880">
    <property type="entry name" value="PGM_PMM_III"/>
    <property type="match status" value="1"/>
</dbReference>
<dbReference type="SUPFAM" id="SSF53738">
    <property type="entry name" value="Phosphoglucomutase, first 3 domains"/>
    <property type="match status" value="3"/>
</dbReference>
<evidence type="ECO:0000256" key="3">
    <source>
        <dbReference type="SAM" id="MobiDB-lite"/>
    </source>
</evidence>
<dbReference type="PROSITE" id="PS00710">
    <property type="entry name" value="PGM_PMM"/>
    <property type="match status" value="1"/>
</dbReference>
<dbReference type="Gene3D" id="3.40.309.10">
    <property type="entry name" value="Aldehyde Dehydrogenase, Chain A, domain 2"/>
    <property type="match status" value="1"/>
</dbReference>
<dbReference type="PANTHER" id="PTHR11699">
    <property type="entry name" value="ALDEHYDE DEHYDROGENASE-RELATED"/>
    <property type="match status" value="1"/>
</dbReference>
<dbReference type="InterPro" id="IPR005844">
    <property type="entry name" value="A-D-PHexomutase_a/b/a-I"/>
</dbReference>
<feature type="domain" description="Alpha-D-phosphohexomutase alpha/beta/alpha" evidence="5">
    <location>
        <begin position="4"/>
        <end position="128"/>
    </location>
</feature>
<evidence type="ECO:0008006" key="9">
    <source>
        <dbReference type="Google" id="ProtNLM"/>
    </source>
</evidence>
<dbReference type="Gene3D" id="3.40.120.10">
    <property type="entry name" value="Alpha-D-Glucose-1,6-Bisphosphate, subunit A, domain 3"/>
    <property type="match status" value="3"/>
</dbReference>
<evidence type="ECO:0000256" key="2">
    <source>
        <dbReference type="ARBA" id="ARBA00022553"/>
    </source>
</evidence>